<feature type="transmembrane region" description="Helical" evidence="2">
    <location>
        <begin position="109"/>
        <end position="126"/>
    </location>
</feature>
<keyword evidence="1" id="KW-0378">Hydrolase</keyword>
<reference evidence="3" key="2">
    <citation type="submission" date="2021-12" db="EMBL/GenBank/DDBJ databases">
        <title>Resequencing data analysis of finger millet.</title>
        <authorList>
            <person name="Hatakeyama M."/>
            <person name="Aluri S."/>
            <person name="Balachadran M.T."/>
            <person name="Sivarajan S.R."/>
            <person name="Poveda L."/>
            <person name="Shimizu-Inatsugi R."/>
            <person name="Schlapbach R."/>
            <person name="Sreeman S.M."/>
            <person name="Shimizu K.K."/>
        </authorList>
    </citation>
    <scope>NUCLEOTIDE SEQUENCE</scope>
</reference>
<gene>
    <name evidence="3" type="primary">gb09495</name>
    <name evidence="3" type="ORF">PR202_gb09495</name>
</gene>
<evidence type="ECO:0000256" key="2">
    <source>
        <dbReference type="SAM" id="Phobius"/>
    </source>
</evidence>
<dbReference type="PANTHER" id="PTHR11247">
    <property type="entry name" value="PALMITOYL-PROTEIN THIOESTERASE/DOLICHYLDIPHOSPHATASE 1"/>
    <property type="match status" value="1"/>
</dbReference>
<sequence length="133" mass="15090">MLGRVPGARREAARWSAVEAELNRTSKWLVAGCFFFAALWKHDVEIMWLFLGAIANRILSKVLKKMLNYERPTQALRSDPGMPSSHAQSIFYAATILVLSLFHWVKTNYLSMMLVPTILLAANYLVRMLSDSS</sequence>
<dbReference type="InterPro" id="IPR036938">
    <property type="entry name" value="PAP2/HPO_sf"/>
</dbReference>
<dbReference type="PANTHER" id="PTHR11247:SF40">
    <property type="entry name" value="LIPID PHOSPHATE PHOSPHATASE EPSILON 1, CHLOROPLASTIC"/>
    <property type="match status" value="1"/>
</dbReference>
<organism evidence="3 4">
    <name type="scientific">Eleusine coracana subsp. coracana</name>
    <dbReference type="NCBI Taxonomy" id="191504"/>
    <lineage>
        <taxon>Eukaryota</taxon>
        <taxon>Viridiplantae</taxon>
        <taxon>Streptophyta</taxon>
        <taxon>Embryophyta</taxon>
        <taxon>Tracheophyta</taxon>
        <taxon>Spermatophyta</taxon>
        <taxon>Magnoliopsida</taxon>
        <taxon>Liliopsida</taxon>
        <taxon>Poales</taxon>
        <taxon>Poaceae</taxon>
        <taxon>PACMAD clade</taxon>
        <taxon>Chloridoideae</taxon>
        <taxon>Cynodonteae</taxon>
        <taxon>Eleusininae</taxon>
        <taxon>Eleusine</taxon>
    </lineage>
</organism>
<proteinExistence type="predicted"/>
<dbReference type="Proteomes" id="UP001054889">
    <property type="component" value="Unassembled WGS sequence"/>
</dbReference>
<evidence type="ECO:0008006" key="5">
    <source>
        <dbReference type="Google" id="ProtNLM"/>
    </source>
</evidence>
<keyword evidence="2" id="KW-0812">Transmembrane</keyword>
<evidence type="ECO:0000313" key="4">
    <source>
        <dbReference type="Proteomes" id="UP001054889"/>
    </source>
</evidence>
<reference evidence="3" key="1">
    <citation type="journal article" date="2018" name="DNA Res.">
        <title>Multiple hybrid de novo genome assembly of finger millet, an orphan allotetraploid crop.</title>
        <authorList>
            <person name="Hatakeyama M."/>
            <person name="Aluri S."/>
            <person name="Balachadran M.T."/>
            <person name="Sivarajan S.R."/>
            <person name="Patrignani A."/>
            <person name="Gruter S."/>
            <person name="Poveda L."/>
            <person name="Shimizu-Inatsugi R."/>
            <person name="Baeten J."/>
            <person name="Francoijs K.J."/>
            <person name="Nataraja K.N."/>
            <person name="Reddy Y.A.N."/>
            <person name="Phadnis S."/>
            <person name="Ravikumar R.L."/>
            <person name="Schlapbach R."/>
            <person name="Sreeman S.M."/>
            <person name="Shimizu K.K."/>
        </authorList>
    </citation>
    <scope>NUCLEOTIDE SEQUENCE</scope>
</reference>
<accession>A0AAV5EHE2</accession>
<evidence type="ECO:0000256" key="1">
    <source>
        <dbReference type="ARBA" id="ARBA00022801"/>
    </source>
</evidence>
<dbReference type="GO" id="GO:0008610">
    <property type="term" value="P:lipid biosynthetic process"/>
    <property type="evidence" value="ECO:0007669"/>
    <property type="project" value="TreeGrafter"/>
</dbReference>
<dbReference type="GO" id="GO:0047874">
    <property type="term" value="F:dolichyldiphosphatase activity"/>
    <property type="evidence" value="ECO:0007669"/>
    <property type="project" value="TreeGrafter"/>
</dbReference>
<dbReference type="EMBL" id="BQKI01000075">
    <property type="protein sequence ID" value="GJN21971.1"/>
    <property type="molecule type" value="Genomic_DNA"/>
</dbReference>
<dbReference type="AlphaFoldDB" id="A0AAV5EHE2"/>
<comment type="caution">
    <text evidence="3">The sequence shown here is derived from an EMBL/GenBank/DDBJ whole genome shotgun (WGS) entry which is preliminary data.</text>
</comment>
<keyword evidence="2" id="KW-1133">Transmembrane helix</keyword>
<keyword evidence="2" id="KW-0472">Membrane</keyword>
<dbReference type="GO" id="GO:0005789">
    <property type="term" value="C:endoplasmic reticulum membrane"/>
    <property type="evidence" value="ECO:0007669"/>
    <property type="project" value="TreeGrafter"/>
</dbReference>
<name>A0AAV5EHE2_ELECO</name>
<dbReference type="SUPFAM" id="SSF48317">
    <property type="entry name" value="Acid phosphatase/Vanadium-dependent haloperoxidase"/>
    <property type="match status" value="1"/>
</dbReference>
<keyword evidence="4" id="KW-1185">Reference proteome</keyword>
<protein>
    <recommendedName>
        <fullName evidence="5">Phosphatidic acid phosphatase type 2/haloperoxidase domain-containing protein</fullName>
    </recommendedName>
</protein>
<feature type="transmembrane region" description="Helical" evidence="2">
    <location>
        <begin position="84"/>
        <end position="103"/>
    </location>
</feature>
<evidence type="ECO:0000313" key="3">
    <source>
        <dbReference type="EMBL" id="GJN21971.1"/>
    </source>
</evidence>
<dbReference type="GO" id="GO:0006487">
    <property type="term" value="P:protein N-linked glycosylation"/>
    <property type="evidence" value="ECO:0007669"/>
    <property type="project" value="TreeGrafter"/>
</dbReference>